<dbReference type="GO" id="GO:0016020">
    <property type="term" value="C:membrane"/>
    <property type="evidence" value="ECO:0007669"/>
    <property type="project" value="UniProtKB-SubCell"/>
</dbReference>
<gene>
    <name evidence="8" type="ORF">QTG54_015561</name>
</gene>
<comment type="subcellular location">
    <subcellularLocation>
        <location evidence="1">Membrane</location>
        <topology evidence="1">Multi-pass membrane protein</topology>
    </subcellularLocation>
</comment>
<dbReference type="InterPro" id="IPR051107">
    <property type="entry name" value="Auxin_Efflux_Carrier"/>
</dbReference>
<keyword evidence="6 7" id="KW-0472">Membrane</keyword>
<comment type="caution">
    <text evidence="8">The sequence shown here is derived from an EMBL/GenBank/DDBJ whole genome shotgun (WGS) entry which is preliminary data.</text>
</comment>
<protein>
    <submittedName>
        <fullName evidence="8">Membrane transport protein</fullName>
    </submittedName>
</protein>
<dbReference type="EMBL" id="JATAAI010000045">
    <property type="protein sequence ID" value="KAK1733706.1"/>
    <property type="molecule type" value="Genomic_DNA"/>
</dbReference>
<feature type="transmembrane region" description="Helical" evidence="7">
    <location>
        <begin position="138"/>
        <end position="161"/>
    </location>
</feature>
<comment type="similarity">
    <text evidence="2">Belongs to the auxin efflux carrier (TC 2.A.69.1) family.</text>
</comment>
<reference evidence="8" key="1">
    <citation type="submission" date="2023-06" db="EMBL/GenBank/DDBJ databases">
        <title>Survivors Of The Sea: Transcriptome response of Skeletonema marinoi to long-term dormancy.</title>
        <authorList>
            <person name="Pinder M.I.M."/>
            <person name="Kourtchenko O."/>
            <person name="Robertson E.K."/>
            <person name="Larsson T."/>
            <person name="Maumus F."/>
            <person name="Osuna-Cruz C.M."/>
            <person name="Vancaester E."/>
            <person name="Stenow R."/>
            <person name="Vandepoele K."/>
            <person name="Ploug H."/>
            <person name="Bruchert V."/>
            <person name="Godhe A."/>
            <person name="Topel M."/>
        </authorList>
    </citation>
    <scope>NUCLEOTIDE SEQUENCE</scope>
    <source>
        <strain evidence="8">R05AC</strain>
    </source>
</reference>
<keyword evidence="5 7" id="KW-1133">Transmembrane helix</keyword>
<dbReference type="GO" id="GO:0055085">
    <property type="term" value="P:transmembrane transport"/>
    <property type="evidence" value="ECO:0007669"/>
    <property type="project" value="InterPro"/>
</dbReference>
<proteinExistence type="inferred from homology"/>
<feature type="transmembrane region" description="Helical" evidence="7">
    <location>
        <begin position="349"/>
        <end position="369"/>
    </location>
</feature>
<evidence type="ECO:0000313" key="8">
    <source>
        <dbReference type="EMBL" id="KAK1733706.1"/>
    </source>
</evidence>
<feature type="transmembrane region" description="Helical" evidence="7">
    <location>
        <begin position="12"/>
        <end position="36"/>
    </location>
</feature>
<evidence type="ECO:0000256" key="5">
    <source>
        <dbReference type="ARBA" id="ARBA00022989"/>
    </source>
</evidence>
<keyword evidence="9" id="KW-1185">Reference proteome</keyword>
<evidence type="ECO:0000256" key="7">
    <source>
        <dbReference type="SAM" id="Phobius"/>
    </source>
</evidence>
<dbReference type="InterPro" id="IPR004776">
    <property type="entry name" value="Mem_transp_PIN-like"/>
</dbReference>
<evidence type="ECO:0000256" key="6">
    <source>
        <dbReference type="ARBA" id="ARBA00023136"/>
    </source>
</evidence>
<feature type="transmembrane region" description="Helical" evidence="7">
    <location>
        <begin position="315"/>
        <end position="337"/>
    </location>
</feature>
<feature type="transmembrane region" description="Helical" evidence="7">
    <location>
        <begin position="69"/>
        <end position="96"/>
    </location>
</feature>
<evidence type="ECO:0000256" key="2">
    <source>
        <dbReference type="ARBA" id="ARBA00009177"/>
    </source>
</evidence>
<feature type="transmembrane region" description="Helical" evidence="7">
    <location>
        <begin position="284"/>
        <end position="303"/>
    </location>
</feature>
<feature type="transmembrane region" description="Helical" evidence="7">
    <location>
        <begin position="376"/>
        <end position="397"/>
    </location>
</feature>
<dbReference type="AlphaFoldDB" id="A0AAD9D4H6"/>
<feature type="transmembrane region" description="Helical" evidence="7">
    <location>
        <begin position="43"/>
        <end position="63"/>
    </location>
</feature>
<dbReference type="Proteomes" id="UP001224775">
    <property type="component" value="Unassembled WGS sequence"/>
</dbReference>
<feature type="transmembrane region" description="Helical" evidence="7">
    <location>
        <begin position="108"/>
        <end position="132"/>
    </location>
</feature>
<evidence type="ECO:0000313" key="9">
    <source>
        <dbReference type="Proteomes" id="UP001224775"/>
    </source>
</evidence>
<keyword evidence="4 7" id="KW-0812">Transmembrane</keyword>
<dbReference type="PANTHER" id="PTHR31752:SF18">
    <property type="entry name" value="AUXIN EFFLUX CARRIER COMPONENT 1"/>
    <property type="match status" value="1"/>
</dbReference>
<dbReference type="PANTHER" id="PTHR31752">
    <property type="entry name" value="AUXIN EFFLUX CARRIER COMPONENT 1B-RELATED"/>
    <property type="match status" value="1"/>
</dbReference>
<keyword evidence="3" id="KW-0813">Transport</keyword>
<name>A0AAD9D4H6_9STRA</name>
<evidence type="ECO:0000256" key="3">
    <source>
        <dbReference type="ARBA" id="ARBA00022448"/>
    </source>
</evidence>
<evidence type="ECO:0000256" key="4">
    <source>
        <dbReference type="ARBA" id="ARBA00022692"/>
    </source>
</evidence>
<evidence type="ECO:0000256" key="1">
    <source>
        <dbReference type="ARBA" id="ARBA00004141"/>
    </source>
</evidence>
<accession>A0AAD9D4H6</accession>
<feature type="transmembrane region" description="Helical" evidence="7">
    <location>
        <begin position="245"/>
        <end position="264"/>
    </location>
</feature>
<dbReference type="Pfam" id="PF03547">
    <property type="entry name" value="Mem_trans"/>
    <property type="match status" value="1"/>
</dbReference>
<organism evidence="8 9">
    <name type="scientific">Skeletonema marinoi</name>
    <dbReference type="NCBI Taxonomy" id="267567"/>
    <lineage>
        <taxon>Eukaryota</taxon>
        <taxon>Sar</taxon>
        <taxon>Stramenopiles</taxon>
        <taxon>Ochrophyta</taxon>
        <taxon>Bacillariophyta</taxon>
        <taxon>Coscinodiscophyceae</taxon>
        <taxon>Thalassiosirophycidae</taxon>
        <taxon>Thalassiosirales</taxon>
        <taxon>Skeletonemataceae</taxon>
        <taxon>Skeletonema</taxon>
        <taxon>Skeletonema marinoi-dohrnii complex</taxon>
    </lineage>
</organism>
<sequence>MTWAYLPVLNKLIQIIVTILIGYCSEVFGIIPAALFVPQAVQLVFKILLPSLILKGVGIGIDFYTERNIWAFIVTFLVLRAIALVIAFCTVLCLNWKAKKPINGLGDVAVLWLSFTWISTVILGVPICSAIFGKPSLGLIYGLMAGVSSFIFQLPLQLIFFEYHVIEQRWTREVLHTAQPIVPTPMKNSTVITVDVQETSDHSTHHSDEVPSDDQRRWYSLVNFEHLSQAAVWLDIFKRLSTNPILIALFVGFVLSLSTAGKYLRCPSDTCIAGLEWIGDTLGWLGECVSPLSLLAMGSWMHSQHYLSSSQRIQLSKLCLFMVFKLIAIPLLMVGLAKCMKLNDEAGRAAILIASLPISMASFSLGHQYNVGEKDLAANVTAGTVLMLPTIIVWNIVLDAVSLYPLK</sequence>